<reference evidence="2" key="1">
    <citation type="submission" date="2019-12" db="UniProtKB">
        <authorList>
            <consortium name="WormBaseParasite"/>
        </authorList>
    </citation>
    <scope>IDENTIFICATION</scope>
</reference>
<proteinExistence type="predicted"/>
<evidence type="ECO:0000313" key="2">
    <source>
        <dbReference type="WBParaSite" id="TMUE_2000009476.1"/>
    </source>
</evidence>
<organism evidence="1 2">
    <name type="scientific">Trichuris muris</name>
    <name type="common">Mouse whipworm</name>
    <dbReference type="NCBI Taxonomy" id="70415"/>
    <lineage>
        <taxon>Eukaryota</taxon>
        <taxon>Metazoa</taxon>
        <taxon>Ecdysozoa</taxon>
        <taxon>Nematoda</taxon>
        <taxon>Enoplea</taxon>
        <taxon>Dorylaimia</taxon>
        <taxon>Trichinellida</taxon>
        <taxon>Trichuridae</taxon>
        <taxon>Trichuris</taxon>
    </lineage>
</organism>
<dbReference type="Gene3D" id="1.20.58.610">
    <property type="entry name" value="Cdc37, Hsp90 binding domain"/>
    <property type="match status" value="1"/>
</dbReference>
<dbReference type="STRING" id="70415.A0A5S6QQ60"/>
<dbReference type="AlphaFoldDB" id="A0A5S6QQ60"/>
<dbReference type="InterPro" id="IPR038189">
    <property type="entry name" value="Cdc37_Hsp90-bd_sf"/>
</dbReference>
<keyword evidence="1" id="KW-1185">Reference proteome</keyword>
<name>A0A5S6QQ60_TRIMR</name>
<accession>A0A5S6QQ60</accession>
<sequence length="311" mass="34696">MPIDYSKWNNITLSDDEGDGFEICNGSGSFRLPAQHPLNNKALSKEERQKEIQLLRTALENKVKLERKLASDSLSEESRRKYVERLEEVNAQYEGLLKKGESVEVTKKSSCCTVVKDCSRINSNPSVLPGMAPLAKEKVKIQQSFFDANKELLIKFCRMDEVEDAIRFLKENPQLLNIQTADILVSMAVQYCNSGLVNEMKVALVQAMRMYVAVKAAAEMPVPSNSSLLISSVCRFIAIADKHWRDELGSETSCLERMCEVVRKRSSLGKSVNVADGDTKCENNAELLLEAKSICSGEKLRVQAANGHAEK</sequence>
<dbReference type="WBParaSite" id="TMUE_2000009476.1">
    <property type="protein sequence ID" value="TMUE_2000009476.1"/>
    <property type="gene ID" value="WBGene00288228"/>
</dbReference>
<protein>
    <submittedName>
        <fullName evidence="2">Cdc37 N-terminal domain-containing protein</fullName>
    </submittedName>
</protein>
<dbReference type="Proteomes" id="UP000046395">
    <property type="component" value="Unassembled WGS sequence"/>
</dbReference>
<evidence type="ECO:0000313" key="1">
    <source>
        <dbReference type="Proteomes" id="UP000046395"/>
    </source>
</evidence>
<dbReference type="SUPFAM" id="SSF101391">
    <property type="entry name" value="Hsp90 co-chaperone CDC37"/>
    <property type="match status" value="1"/>
</dbReference>